<evidence type="ECO:0008006" key="4">
    <source>
        <dbReference type="Google" id="ProtNLM"/>
    </source>
</evidence>
<evidence type="ECO:0000313" key="3">
    <source>
        <dbReference type="Proteomes" id="UP000009319"/>
    </source>
</evidence>
<evidence type="ECO:0000313" key="2">
    <source>
        <dbReference type="EMBL" id="CCM79528.1"/>
    </source>
</evidence>
<keyword evidence="3" id="KW-1185">Reference proteome</keyword>
<accession>K0PZT2</accession>
<dbReference type="Proteomes" id="UP000009319">
    <property type="component" value="Unassembled WGS sequence"/>
</dbReference>
<protein>
    <recommendedName>
        <fullName evidence="4">DUF3300 domain-containing protein</fullName>
    </recommendedName>
</protein>
<dbReference type="EMBL" id="CANI01000045">
    <property type="protein sequence ID" value="CCM79528.1"/>
    <property type="molecule type" value="Genomic_DNA"/>
</dbReference>
<name>K0PZT2_9HYPH</name>
<feature type="compositionally biased region" description="Basic and acidic residues" evidence="1">
    <location>
        <begin position="388"/>
        <end position="400"/>
    </location>
</feature>
<sequence>MKAVSLKVLAGLSALSLTIGQVDLSAYAQAPAPAPTASAPQANASAQNVGAESLLLSENEMEILVARIALYPDELVGVISAASLFPLQIVEAQRFLEAKKKKSDLKLKSDWDGSVVSLLNYPDIVKMMSDDLEWTQALADALTNQQKDVLIAIQQLRDEAVAKNIITTDEKVTIVNENENIIIRPTNPEKIYIPQYPPEMLYQPNYQPAPVSYYPNSYENYYYPGAAFFAAAATGLAWAAVVNWDDWGVWGGNWRGDIDIDCNNCFNDRNFSGKVNWNDVDWTKVDRSKLSIDKDQLAKIDRTTIKSGLQSDNRNQLGSRVGSTGANRNFAPSEGGRADDIRRNTVQGLKNGSGGASRPNAPRVDARDGGGAGAAPKAVNRSGTAAGKGDKSKMGARPDNRPSQANALGDMQSGRREAVASERGGQSMGGGQRGGPRAQPQQQPRPSASQHRPRPAGGRGGGERR</sequence>
<dbReference type="PANTHER" id="PTHR40269">
    <property type="entry name" value="OUTER MEMBRANE PROTEIN-RELATED"/>
    <property type="match status" value="1"/>
</dbReference>
<evidence type="ECO:0000256" key="1">
    <source>
        <dbReference type="SAM" id="MobiDB-lite"/>
    </source>
</evidence>
<organism evidence="2 3">
    <name type="scientific">Rhizobium mesoamericanum STM3625</name>
    <dbReference type="NCBI Taxonomy" id="1211777"/>
    <lineage>
        <taxon>Bacteria</taxon>
        <taxon>Pseudomonadati</taxon>
        <taxon>Pseudomonadota</taxon>
        <taxon>Alphaproteobacteria</taxon>
        <taxon>Hyphomicrobiales</taxon>
        <taxon>Rhizobiaceae</taxon>
        <taxon>Rhizobium/Agrobacterium group</taxon>
        <taxon>Rhizobium</taxon>
    </lineage>
</organism>
<dbReference type="InterPro" id="IPR021728">
    <property type="entry name" value="DUF3300"/>
</dbReference>
<feature type="region of interest" description="Disordered" evidence="1">
    <location>
        <begin position="309"/>
        <end position="465"/>
    </location>
</feature>
<feature type="compositionally biased region" description="Polar residues" evidence="1">
    <location>
        <begin position="309"/>
        <end position="327"/>
    </location>
</feature>
<proteinExistence type="predicted"/>
<reference evidence="2 3" key="1">
    <citation type="journal article" date="2013" name="Genome Announc.">
        <title>Draft Genome Sequence of Rhizobium mesoamericanum STM3625, a Nitrogen-Fixing Symbiont of Mimosa pudica Isolated in French Guiana (South America).</title>
        <authorList>
            <person name="Moulin L."/>
            <person name="Mornico D."/>
            <person name="Melkonian R."/>
            <person name="Klonowska A."/>
        </authorList>
    </citation>
    <scope>NUCLEOTIDE SEQUENCE [LARGE SCALE GENOMIC DNA]</scope>
    <source>
        <strain evidence="2 3">STM3625</strain>
    </source>
</reference>
<dbReference type="RefSeq" id="WP_007536892.1">
    <property type="nucleotide sequence ID" value="NZ_HF536773.1"/>
</dbReference>
<dbReference type="eggNOG" id="COG3115">
    <property type="taxonomic scope" value="Bacteria"/>
</dbReference>
<gene>
    <name evidence="2" type="ORF">BN77_p10813</name>
</gene>
<dbReference type="Pfam" id="PF11737">
    <property type="entry name" value="DUF3300"/>
    <property type="match status" value="1"/>
</dbReference>
<dbReference type="HOGENOM" id="CLU_577297_0_0_5"/>
<comment type="caution">
    <text evidence="2">The sequence shown here is derived from an EMBL/GenBank/DDBJ whole genome shotgun (WGS) entry which is preliminary data.</text>
</comment>
<dbReference type="AlphaFoldDB" id="K0PZT2"/>
<dbReference type="STRING" id="1211777.BN77_p10813"/>
<dbReference type="PANTHER" id="PTHR40269:SF1">
    <property type="entry name" value="OUTER MEMBRANE PROTEIN"/>
    <property type="match status" value="1"/>
</dbReference>
<feature type="compositionally biased region" description="Low complexity" evidence="1">
    <location>
        <begin position="435"/>
        <end position="450"/>
    </location>
</feature>